<evidence type="ECO:0000313" key="3">
    <source>
        <dbReference type="Proteomes" id="UP000606974"/>
    </source>
</evidence>
<dbReference type="Proteomes" id="UP000606974">
    <property type="component" value="Unassembled WGS sequence"/>
</dbReference>
<sequence>MFEGCISHGQDAASDSKLGPPSRHPQKKKDEKARLREQPERTQEHTSGSG</sequence>
<dbReference type="EMBL" id="JAACFV010000013">
    <property type="protein sequence ID" value="KAF7512291.1"/>
    <property type="molecule type" value="Genomic_DNA"/>
</dbReference>
<evidence type="ECO:0000256" key="1">
    <source>
        <dbReference type="SAM" id="MobiDB-lite"/>
    </source>
</evidence>
<dbReference type="AlphaFoldDB" id="A0A8H7EA27"/>
<keyword evidence="3" id="KW-1185">Reference proteome</keyword>
<proteinExistence type="predicted"/>
<protein>
    <submittedName>
        <fullName evidence="2">Uncharacterized protein</fullName>
    </submittedName>
</protein>
<accession>A0A8H7EA27</accession>
<evidence type="ECO:0000313" key="2">
    <source>
        <dbReference type="EMBL" id="KAF7512291.1"/>
    </source>
</evidence>
<feature type="region of interest" description="Disordered" evidence="1">
    <location>
        <begin position="1"/>
        <end position="50"/>
    </location>
</feature>
<feature type="compositionally biased region" description="Basic and acidic residues" evidence="1">
    <location>
        <begin position="28"/>
        <end position="44"/>
    </location>
</feature>
<reference evidence="2" key="1">
    <citation type="submission" date="2020-02" db="EMBL/GenBank/DDBJ databases">
        <authorList>
            <person name="Palmer J.M."/>
        </authorList>
    </citation>
    <scope>NUCLEOTIDE SEQUENCE</scope>
    <source>
        <strain evidence="2">EPUS1.4</strain>
        <tissue evidence="2">Thallus</tissue>
    </source>
</reference>
<gene>
    <name evidence="2" type="ORF">GJ744_001859</name>
</gene>
<comment type="caution">
    <text evidence="2">The sequence shown here is derived from an EMBL/GenBank/DDBJ whole genome shotgun (WGS) entry which is preliminary data.</text>
</comment>
<organism evidence="2 3">
    <name type="scientific">Endocarpon pusillum</name>
    <dbReference type="NCBI Taxonomy" id="364733"/>
    <lineage>
        <taxon>Eukaryota</taxon>
        <taxon>Fungi</taxon>
        <taxon>Dikarya</taxon>
        <taxon>Ascomycota</taxon>
        <taxon>Pezizomycotina</taxon>
        <taxon>Eurotiomycetes</taxon>
        <taxon>Chaetothyriomycetidae</taxon>
        <taxon>Verrucariales</taxon>
        <taxon>Verrucariaceae</taxon>
        <taxon>Endocarpon</taxon>
    </lineage>
</organism>
<name>A0A8H7EA27_9EURO</name>